<feature type="non-terminal residue" evidence="3">
    <location>
        <position position="1"/>
    </location>
</feature>
<organism evidence="3 4">
    <name type="scientific">Laccaria amethystina LaAM-08-1</name>
    <dbReference type="NCBI Taxonomy" id="1095629"/>
    <lineage>
        <taxon>Eukaryota</taxon>
        <taxon>Fungi</taxon>
        <taxon>Dikarya</taxon>
        <taxon>Basidiomycota</taxon>
        <taxon>Agaricomycotina</taxon>
        <taxon>Agaricomycetes</taxon>
        <taxon>Agaricomycetidae</taxon>
        <taxon>Agaricales</taxon>
        <taxon>Agaricineae</taxon>
        <taxon>Hydnangiaceae</taxon>
        <taxon>Laccaria</taxon>
    </lineage>
</organism>
<evidence type="ECO:0000313" key="3">
    <source>
        <dbReference type="EMBL" id="KIJ95350.1"/>
    </source>
</evidence>
<feature type="non-terminal residue" evidence="3">
    <location>
        <position position="328"/>
    </location>
</feature>
<dbReference type="PANTHER" id="PTHR10039:SF16">
    <property type="entry name" value="GPI INOSITOL-DEACYLASE"/>
    <property type="match status" value="1"/>
</dbReference>
<dbReference type="InterPro" id="IPR027417">
    <property type="entry name" value="P-loop_NTPase"/>
</dbReference>
<evidence type="ECO:0000256" key="1">
    <source>
        <dbReference type="ARBA" id="ARBA00022737"/>
    </source>
</evidence>
<gene>
    <name evidence="3" type="ORF">K443DRAFT_683081</name>
</gene>
<dbReference type="EMBL" id="KN838759">
    <property type="protein sequence ID" value="KIJ95350.1"/>
    <property type="molecule type" value="Genomic_DNA"/>
</dbReference>
<dbReference type="HOGENOM" id="CLU_848759_0_0_1"/>
<evidence type="ECO:0000259" key="2">
    <source>
        <dbReference type="Pfam" id="PF24883"/>
    </source>
</evidence>
<proteinExistence type="predicted"/>
<dbReference type="STRING" id="1095629.A0A0C9WTM9"/>
<keyword evidence="4" id="KW-1185">Reference proteome</keyword>
<protein>
    <recommendedName>
        <fullName evidence="2">Nephrocystin 3-like N-terminal domain-containing protein</fullName>
    </recommendedName>
</protein>
<keyword evidence="1" id="KW-0677">Repeat</keyword>
<dbReference type="Gene3D" id="3.40.50.300">
    <property type="entry name" value="P-loop containing nucleotide triphosphate hydrolases"/>
    <property type="match status" value="1"/>
</dbReference>
<sequence length="328" mass="35945">MCLPTNHPFLKPFSSLKKAITRPRSSADIASNDLARHRSDPPILMAPSSTIPAVDIAMPVTSQIPSNLPAPTSTSITHQIKFADDQVEVPGEGVIERLQQVLPTPTGFLTSQLPTSSPIAPVDLVSVGTEMTVTFDQVEGPVQGAVDFFEQPSSILTDPPSSDLPTSLPIPSVLNAEVMPAKLLTNFQSDAINSISAQNVNTAPNYGTINQGVDPNIQITLETIRDEQLVEKIYKWLSPPKESINFNAAYAILKSQPDACQWFLKGNRFFEWLKQCGFLWIKGKSGSGKTILSSAIIHDLLQRFNSATAYFFFDGRDSQKDFQLHHKL</sequence>
<dbReference type="AlphaFoldDB" id="A0A0C9WTM9"/>
<evidence type="ECO:0000313" key="4">
    <source>
        <dbReference type="Proteomes" id="UP000054477"/>
    </source>
</evidence>
<feature type="domain" description="Nephrocystin 3-like N-terminal" evidence="2">
    <location>
        <begin position="259"/>
        <end position="320"/>
    </location>
</feature>
<dbReference type="PANTHER" id="PTHR10039">
    <property type="entry name" value="AMELOGENIN"/>
    <property type="match status" value="1"/>
</dbReference>
<name>A0A0C9WTM9_9AGAR</name>
<dbReference type="Pfam" id="PF24883">
    <property type="entry name" value="NPHP3_N"/>
    <property type="match status" value="1"/>
</dbReference>
<accession>A0A0C9WTM9</accession>
<dbReference type="Proteomes" id="UP000054477">
    <property type="component" value="Unassembled WGS sequence"/>
</dbReference>
<dbReference type="OrthoDB" id="7464126at2759"/>
<reference evidence="3 4" key="1">
    <citation type="submission" date="2014-04" db="EMBL/GenBank/DDBJ databases">
        <authorList>
            <consortium name="DOE Joint Genome Institute"/>
            <person name="Kuo A."/>
            <person name="Kohler A."/>
            <person name="Nagy L.G."/>
            <person name="Floudas D."/>
            <person name="Copeland A."/>
            <person name="Barry K.W."/>
            <person name="Cichocki N."/>
            <person name="Veneault-Fourrey C."/>
            <person name="LaButti K."/>
            <person name="Lindquist E.A."/>
            <person name="Lipzen A."/>
            <person name="Lundell T."/>
            <person name="Morin E."/>
            <person name="Murat C."/>
            <person name="Sun H."/>
            <person name="Tunlid A."/>
            <person name="Henrissat B."/>
            <person name="Grigoriev I.V."/>
            <person name="Hibbett D.S."/>
            <person name="Martin F."/>
            <person name="Nordberg H.P."/>
            <person name="Cantor M.N."/>
            <person name="Hua S.X."/>
        </authorList>
    </citation>
    <scope>NUCLEOTIDE SEQUENCE [LARGE SCALE GENOMIC DNA]</scope>
    <source>
        <strain evidence="3 4">LaAM-08-1</strain>
    </source>
</reference>
<reference evidence="4" key="2">
    <citation type="submission" date="2015-01" db="EMBL/GenBank/DDBJ databases">
        <title>Evolutionary Origins and Diversification of the Mycorrhizal Mutualists.</title>
        <authorList>
            <consortium name="DOE Joint Genome Institute"/>
            <consortium name="Mycorrhizal Genomics Consortium"/>
            <person name="Kohler A."/>
            <person name="Kuo A."/>
            <person name="Nagy L.G."/>
            <person name="Floudas D."/>
            <person name="Copeland A."/>
            <person name="Barry K.W."/>
            <person name="Cichocki N."/>
            <person name="Veneault-Fourrey C."/>
            <person name="LaButti K."/>
            <person name="Lindquist E.A."/>
            <person name="Lipzen A."/>
            <person name="Lundell T."/>
            <person name="Morin E."/>
            <person name="Murat C."/>
            <person name="Riley R."/>
            <person name="Ohm R."/>
            <person name="Sun H."/>
            <person name="Tunlid A."/>
            <person name="Henrissat B."/>
            <person name="Grigoriev I.V."/>
            <person name="Hibbett D.S."/>
            <person name="Martin F."/>
        </authorList>
    </citation>
    <scope>NUCLEOTIDE SEQUENCE [LARGE SCALE GENOMIC DNA]</scope>
    <source>
        <strain evidence="4">LaAM-08-1</strain>
    </source>
</reference>
<dbReference type="InterPro" id="IPR056884">
    <property type="entry name" value="NPHP3-like_N"/>
</dbReference>